<dbReference type="InterPro" id="IPR000223">
    <property type="entry name" value="Pept_S26A_signal_pept_1"/>
</dbReference>
<dbReference type="PRINTS" id="PR00727">
    <property type="entry name" value="LEADERPTASE"/>
</dbReference>
<keyword evidence="9" id="KW-1185">Reference proteome</keyword>
<feature type="transmembrane region" description="Helical" evidence="6">
    <location>
        <begin position="86"/>
        <end position="108"/>
    </location>
</feature>
<dbReference type="Proteomes" id="UP000070401">
    <property type="component" value="Unassembled WGS sequence"/>
</dbReference>
<dbReference type="RefSeq" id="WP_060798525.1">
    <property type="nucleotide sequence ID" value="NZ_KQ956720.1"/>
</dbReference>
<dbReference type="NCBIfam" id="TIGR02227">
    <property type="entry name" value="sigpep_I_bact"/>
    <property type="match status" value="1"/>
</dbReference>
<dbReference type="Gene3D" id="2.10.109.10">
    <property type="entry name" value="Umud Fragment, subunit A"/>
    <property type="match status" value="2"/>
</dbReference>
<keyword evidence="6" id="KW-0645">Protease</keyword>
<dbReference type="InterPro" id="IPR019757">
    <property type="entry name" value="Pept_S26A_signal_pept_1_Lys-AS"/>
</dbReference>
<dbReference type="Pfam" id="PF10502">
    <property type="entry name" value="Peptidase_S26"/>
    <property type="match status" value="2"/>
</dbReference>
<dbReference type="PATRIC" id="fig|851.8.peg.1444"/>
<dbReference type="SUPFAM" id="SSF51306">
    <property type="entry name" value="LexA/Signal peptidase"/>
    <property type="match status" value="1"/>
</dbReference>
<sequence length="409" mass="48015">MSTKFWNCAAIFLIVVTLLIVLKFFATKTIFYGVFYFFLTLFFIYIFVKEKDLAKISDARREKYVSKIVKKYDIKNENKIKNIKKVFYYIETIGTALILVVIIQRFYIGNFKIPTGSMIPTIQIGDRVFADMVSYKFTTPKRNSIIVFEEPMRDEDLYTKRAMGLPGERIKIENDTLYINGEKTNFRRYSDNGIGSQEWRVPQKGDKLQIIPAGNYREVFEDAGINVDDIVKEAFYKESFEFFKNIYYNLKHKIFNKLNIKYDITEYTNHRNDYRKQGAFSIVGMIMPNLKFIVNGEETGPILDFISDKDIRNKLLNGETVEIILDDNYYLALGDNTDNSQDSRYIGFIKESRIRGRALVRFWPLNRIGLIKEPQQNEVINTLVQTIKNLKVNIDKKFLEKTNDNKINK</sequence>
<comment type="caution">
    <text evidence="6">Lacks conserved residue(s) required for the propagation of feature annotation.</text>
</comment>
<dbReference type="GO" id="GO:0016020">
    <property type="term" value="C:membrane"/>
    <property type="evidence" value="ECO:0007669"/>
    <property type="project" value="UniProtKB-SubCell"/>
</dbReference>
<dbReference type="PANTHER" id="PTHR43390">
    <property type="entry name" value="SIGNAL PEPTIDASE I"/>
    <property type="match status" value="1"/>
</dbReference>
<dbReference type="GO" id="GO:0009003">
    <property type="term" value="F:signal peptidase activity"/>
    <property type="evidence" value="ECO:0007669"/>
    <property type="project" value="UniProtKB-EC"/>
</dbReference>
<feature type="transmembrane region" description="Helical" evidence="6">
    <location>
        <begin position="30"/>
        <end position="48"/>
    </location>
</feature>
<gene>
    <name evidence="8" type="ORF">HMPREF3221_01435</name>
</gene>
<dbReference type="AlphaFoldDB" id="A0A133NTE7"/>
<organism evidence="8 9">
    <name type="scientific">Fusobacterium nucleatum</name>
    <dbReference type="NCBI Taxonomy" id="851"/>
    <lineage>
        <taxon>Bacteria</taxon>
        <taxon>Fusobacteriati</taxon>
        <taxon>Fusobacteriota</taxon>
        <taxon>Fusobacteriia</taxon>
        <taxon>Fusobacteriales</taxon>
        <taxon>Fusobacteriaceae</taxon>
        <taxon>Fusobacterium</taxon>
    </lineage>
</organism>
<dbReference type="PROSITE" id="PS00760">
    <property type="entry name" value="SPASE_I_2"/>
    <property type="match status" value="1"/>
</dbReference>
<evidence type="ECO:0000313" key="9">
    <source>
        <dbReference type="Proteomes" id="UP000070401"/>
    </source>
</evidence>
<evidence type="ECO:0000256" key="6">
    <source>
        <dbReference type="RuleBase" id="RU362042"/>
    </source>
</evidence>
<evidence type="ECO:0000256" key="2">
    <source>
        <dbReference type="ARBA" id="ARBA00009370"/>
    </source>
</evidence>
<reference evidence="9" key="1">
    <citation type="submission" date="2016-01" db="EMBL/GenBank/DDBJ databases">
        <authorList>
            <person name="Mitreva M."/>
            <person name="Pepin K.H."/>
            <person name="Mihindukulasuriya K.A."/>
            <person name="Fulton R."/>
            <person name="Fronick C."/>
            <person name="O'Laughlin M."/>
            <person name="Miner T."/>
            <person name="Herter B."/>
            <person name="Rosa B.A."/>
            <person name="Cordes M."/>
            <person name="Tomlinson C."/>
            <person name="Wollam A."/>
            <person name="Palsikar V.B."/>
            <person name="Mardis E.R."/>
            <person name="Wilson R.K."/>
        </authorList>
    </citation>
    <scope>NUCLEOTIDE SEQUENCE [LARGE SCALE GENOMIC DNA]</scope>
    <source>
        <strain evidence="9">MJR7757B</strain>
    </source>
</reference>
<dbReference type="EC" id="3.4.21.89" evidence="3 6"/>
<accession>A0A133NTE7</accession>
<dbReference type="GO" id="GO:0006465">
    <property type="term" value="P:signal peptide processing"/>
    <property type="evidence" value="ECO:0007669"/>
    <property type="project" value="InterPro"/>
</dbReference>
<dbReference type="PANTHER" id="PTHR43390:SF1">
    <property type="entry name" value="CHLOROPLAST PROCESSING PEPTIDASE"/>
    <property type="match status" value="1"/>
</dbReference>
<dbReference type="GO" id="GO:0004252">
    <property type="term" value="F:serine-type endopeptidase activity"/>
    <property type="evidence" value="ECO:0007669"/>
    <property type="project" value="InterPro"/>
</dbReference>
<evidence type="ECO:0000256" key="1">
    <source>
        <dbReference type="ARBA" id="ARBA00000677"/>
    </source>
</evidence>
<dbReference type="InterPro" id="IPR036286">
    <property type="entry name" value="LexA/Signal_pep-like_sf"/>
</dbReference>
<feature type="transmembrane region" description="Helical" evidence="6">
    <location>
        <begin position="5"/>
        <end position="24"/>
    </location>
</feature>
<comment type="similarity">
    <text evidence="2 6">Belongs to the peptidase S26 family.</text>
</comment>
<dbReference type="InterPro" id="IPR019533">
    <property type="entry name" value="Peptidase_S26"/>
</dbReference>
<keyword evidence="4 6" id="KW-0378">Hydrolase</keyword>
<name>A0A133NTE7_FUSNU</name>
<dbReference type="EMBL" id="LRPY01000143">
    <property type="protein sequence ID" value="KXA19528.1"/>
    <property type="molecule type" value="Genomic_DNA"/>
</dbReference>
<feature type="domain" description="Peptidase S26" evidence="7">
    <location>
        <begin position="321"/>
        <end position="363"/>
    </location>
</feature>
<comment type="caution">
    <text evidence="8">The sequence shown here is derived from an EMBL/GenBank/DDBJ whole genome shotgun (WGS) entry which is preliminary data.</text>
</comment>
<evidence type="ECO:0000256" key="5">
    <source>
        <dbReference type="PIRSR" id="PIRSR600223-1"/>
    </source>
</evidence>
<protein>
    <recommendedName>
        <fullName evidence="3 6">Signal peptidase I</fullName>
        <ecNumber evidence="3 6">3.4.21.89</ecNumber>
    </recommendedName>
</protein>
<feature type="domain" description="Peptidase S26" evidence="7">
    <location>
        <begin position="89"/>
        <end position="197"/>
    </location>
</feature>
<keyword evidence="6" id="KW-1133">Transmembrane helix</keyword>
<evidence type="ECO:0000313" key="8">
    <source>
        <dbReference type="EMBL" id="KXA19528.1"/>
    </source>
</evidence>
<feature type="active site" evidence="5">
    <location>
        <position position="117"/>
    </location>
</feature>
<dbReference type="CDD" id="cd06530">
    <property type="entry name" value="S26_SPase_I"/>
    <property type="match status" value="2"/>
</dbReference>
<keyword evidence="6" id="KW-0472">Membrane</keyword>
<evidence type="ECO:0000256" key="4">
    <source>
        <dbReference type="ARBA" id="ARBA00022801"/>
    </source>
</evidence>
<keyword evidence="6" id="KW-0812">Transmembrane</keyword>
<dbReference type="STRING" id="1408287.GCA_000493815_00878"/>
<comment type="subcellular location">
    <subcellularLocation>
        <location evidence="6">Membrane</location>
        <topology evidence="6">Single-pass type II membrane protein</topology>
    </subcellularLocation>
</comment>
<comment type="catalytic activity">
    <reaction evidence="1 6">
        <text>Cleavage of hydrophobic, N-terminal signal or leader sequences from secreted and periplasmic proteins.</text>
        <dbReference type="EC" id="3.4.21.89"/>
    </reaction>
</comment>
<feature type="active site" evidence="5">
    <location>
        <position position="160"/>
    </location>
</feature>
<proteinExistence type="inferred from homology"/>
<evidence type="ECO:0000259" key="7">
    <source>
        <dbReference type="Pfam" id="PF10502"/>
    </source>
</evidence>
<evidence type="ECO:0000256" key="3">
    <source>
        <dbReference type="ARBA" id="ARBA00013208"/>
    </source>
</evidence>